<dbReference type="Proteomes" id="UP001347796">
    <property type="component" value="Unassembled WGS sequence"/>
</dbReference>
<organism evidence="1 2">
    <name type="scientific">Patella caerulea</name>
    <name type="common">Rayed Mediterranean limpet</name>
    <dbReference type="NCBI Taxonomy" id="87958"/>
    <lineage>
        <taxon>Eukaryota</taxon>
        <taxon>Metazoa</taxon>
        <taxon>Spiralia</taxon>
        <taxon>Lophotrochozoa</taxon>
        <taxon>Mollusca</taxon>
        <taxon>Gastropoda</taxon>
        <taxon>Patellogastropoda</taxon>
        <taxon>Patelloidea</taxon>
        <taxon>Patellidae</taxon>
        <taxon>Patella</taxon>
    </lineage>
</organism>
<accession>A0AAN8G5A3</accession>
<proteinExistence type="predicted"/>
<dbReference type="AlphaFoldDB" id="A0AAN8G5A3"/>
<gene>
    <name evidence="1" type="ORF">SNE40_021875</name>
</gene>
<evidence type="ECO:0000313" key="2">
    <source>
        <dbReference type="Proteomes" id="UP001347796"/>
    </source>
</evidence>
<keyword evidence="2" id="KW-1185">Reference proteome</keyword>
<sequence length="170" mass="19013">MRFVGQVLCKMWPKSLKPGVLTFPGISQMPIILQRFSRNIPNSILTMMSLGIQNVDHQPSTNRKLQQAVRVPLRVPLVTTLPDGEEVVIDFMTDAQISETYAMIQEDAENGVGYGINEYPSENAFRLEIKGGFPFAVRKKDSDKLIAGFIITSSSFLSRNGSSRLIRYST</sequence>
<reference evidence="1 2" key="1">
    <citation type="submission" date="2024-01" db="EMBL/GenBank/DDBJ databases">
        <title>The genome of the rayed Mediterranean limpet Patella caerulea (Linnaeus, 1758).</title>
        <authorList>
            <person name="Anh-Thu Weber A."/>
            <person name="Halstead-Nussloch G."/>
        </authorList>
    </citation>
    <scope>NUCLEOTIDE SEQUENCE [LARGE SCALE GENOMIC DNA]</scope>
    <source>
        <strain evidence="1">AATW-2023a</strain>
        <tissue evidence="1">Whole specimen</tissue>
    </source>
</reference>
<comment type="caution">
    <text evidence="1">The sequence shown here is derived from an EMBL/GenBank/DDBJ whole genome shotgun (WGS) entry which is preliminary data.</text>
</comment>
<name>A0AAN8G5A3_PATCE</name>
<evidence type="ECO:0000313" key="1">
    <source>
        <dbReference type="EMBL" id="KAK6167956.1"/>
    </source>
</evidence>
<dbReference type="EMBL" id="JAZGQO010000018">
    <property type="protein sequence ID" value="KAK6167956.1"/>
    <property type="molecule type" value="Genomic_DNA"/>
</dbReference>
<protein>
    <submittedName>
        <fullName evidence="1">Uncharacterized protein</fullName>
    </submittedName>
</protein>